<feature type="non-terminal residue" evidence="1">
    <location>
        <position position="1"/>
    </location>
</feature>
<evidence type="ECO:0000313" key="2">
    <source>
        <dbReference type="Proteomes" id="UP000199069"/>
    </source>
</evidence>
<dbReference type="Gene3D" id="3.80.10.10">
    <property type="entry name" value="Ribonuclease Inhibitor"/>
    <property type="match status" value="1"/>
</dbReference>
<sequence length="437" mass="49946">SPLPEGQKEGMKVGGLACDEEPKKAPIGLLSLPDELIARILDLYFLIDLSRWVFPDRNKLSDWDLTVVNRRIYDIGKSVLRRHIAVAYPGYGPSLPDAFIFLTAQSEPMRSTSSLYIYLDSEILPALAVMAPRVFPNLKSLAIVDRCDSEDPDDRELPAYLSDCLASFHQLQDLQLSGFRTIADDSFDVRHLRSLRTLRLSGCCMSILSPRLLRDGVGELLEQMEISATEEEPIPHTNNTPLPLRAFKLDVPFCNVSLNSIRLDHPDVASFVDFLRAALAASKLVKLELRDLPAWPARSVLFKHTALRSLEVRLRDPYGPAVPAANRPQRERLPLVDLHYLIRQFPELSHFRLIPDFMDKCEDGQWLLRYRPTQLPAFAIFEPSLSALVQFLQTTKVLSFSFRPIDKLAMMDVKRELRWTRKTATEDLDFSRWFIFR</sequence>
<dbReference type="InterPro" id="IPR032675">
    <property type="entry name" value="LRR_dom_sf"/>
</dbReference>
<gene>
    <name evidence="1" type="primary">FGENESH: predicted gene_11.22</name>
    <name evidence="1" type="ORF">BN2166_0055260</name>
</gene>
<keyword evidence="2" id="KW-1185">Reference proteome</keyword>
<dbReference type="AlphaFoldDB" id="A0A0K3CMG0"/>
<dbReference type="SUPFAM" id="SSF52047">
    <property type="entry name" value="RNI-like"/>
    <property type="match status" value="1"/>
</dbReference>
<evidence type="ECO:0000313" key="1">
    <source>
        <dbReference type="EMBL" id="CTR09665.1"/>
    </source>
</evidence>
<reference evidence="1 2" key="1">
    <citation type="submission" date="2015-07" db="EMBL/GenBank/DDBJ databases">
        <authorList>
            <person name="Cajimat M.N.B."/>
            <person name="Milazzo M.L."/>
            <person name="Fulhorst C.F."/>
        </authorList>
    </citation>
    <scope>NUCLEOTIDE SEQUENCE [LARGE SCALE GENOMIC DNA]</scope>
    <source>
        <strain evidence="1">Single colony</strain>
    </source>
</reference>
<proteinExistence type="predicted"/>
<dbReference type="Proteomes" id="UP000199069">
    <property type="component" value="Unassembled WGS sequence"/>
</dbReference>
<protein>
    <submittedName>
        <fullName evidence="1">FGENESH: predicted gene_11.22 protein</fullName>
    </submittedName>
</protein>
<name>A0A0K3CMG0_RHOTO</name>
<accession>A0A0K3CMG0</accession>
<dbReference type="EMBL" id="CWKI01000011">
    <property type="protein sequence ID" value="CTR09665.1"/>
    <property type="molecule type" value="Genomic_DNA"/>
</dbReference>
<organism evidence="1 2">
    <name type="scientific">Rhodotorula toruloides</name>
    <name type="common">Yeast</name>
    <name type="synonym">Rhodosporidium toruloides</name>
    <dbReference type="NCBI Taxonomy" id="5286"/>
    <lineage>
        <taxon>Eukaryota</taxon>
        <taxon>Fungi</taxon>
        <taxon>Dikarya</taxon>
        <taxon>Basidiomycota</taxon>
        <taxon>Pucciniomycotina</taxon>
        <taxon>Microbotryomycetes</taxon>
        <taxon>Sporidiobolales</taxon>
        <taxon>Sporidiobolaceae</taxon>
        <taxon>Rhodotorula</taxon>
    </lineage>
</organism>